<reference evidence="1 2" key="1">
    <citation type="submission" date="2017-02" db="EMBL/GenBank/DDBJ databases">
        <authorList>
            <person name="Dridi B."/>
        </authorList>
    </citation>
    <scope>NUCLEOTIDE SEQUENCE [LARGE SCALE GENOMIC DNA]</scope>
    <source>
        <strain evidence="1 2">JB380</strain>
    </source>
</reference>
<dbReference type="EMBL" id="FUKM01000038">
    <property type="protein sequence ID" value="SJN13211.1"/>
    <property type="molecule type" value="Genomic_DNA"/>
</dbReference>
<evidence type="ECO:0000313" key="2">
    <source>
        <dbReference type="Proteomes" id="UP000196331"/>
    </source>
</evidence>
<sequence>MDHGASLLLFLQLWGAKVGKMNTSAAQVGNDGQAATRKPIFLFIKNPA</sequence>
<evidence type="ECO:0000313" key="1">
    <source>
        <dbReference type="EMBL" id="SJN13211.1"/>
    </source>
</evidence>
<protein>
    <submittedName>
        <fullName evidence="1">Uncharacterized protein</fullName>
    </submittedName>
</protein>
<comment type="caution">
    <text evidence="1">The sequence shown here is derived from an EMBL/GenBank/DDBJ whole genome shotgun (WGS) entry which is preliminary data.</text>
</comment>
<accession>A0A1R4I015</accession>
<dbReference type="AlphaFoldDB" id="A0A1R4I015"/>
<proteinExistence type="predicted"/>
<name>A0A1R4I015_9GAMM</name>
<gene>
    <name evidence="1" type="ORF">CZ787_09705</name>
</gene>
<dbReference type="Proteomes" id="UP000196331">
    <property type="component" value="Unassembled WGS sequence"/>
</dbReference>
<organism evidence="1 2">
    <name type="scientific">Halomonas citrativorans</name>
    <dbReference type="NCBI Taxonomy" id="2742612"/>
    <lineage>
        <taxon>Bacteria</taxon>
        <taxon>Pseudomonadati</taxon>
        <taxon>Pseudomonadota</taxon>
        <taxon>Gammaproteobacteria</taxon>
        <taxon>Oceanospirillales</taxon>
        <taxon>Halomonadaceae</taxon>
        <taxon>Halomonas</taxon>
    </lineage>
</organism>